<dbReference type="InterPro" id="IPR027417">
    <property type="entry name" value="P-loop_NTPase"/>
</dbReference>
<dbReference type="GO" id="GO:0140359">
    <property type="term" value="F:ABC-type transporter activity"/>
    <property type="evidence" value="ECO:0007669"/>
    <property type="project" value="InterPro"/>
</dbReference>
<dbReference type="InterPro" id="IPR036640">
    <property type="entry name" value="ABC1_TM_sf"/>
</dbReference>
<dbReference type="InterPro" id="IPR011527">
    <property type="entry name" value="ABC1_TM_dom"/>
</dbReference>
<dbReference type="PROSITE" id="PS00211">
    <property type="entry name" value="ABC_TRANSPORTER_1"/>
    <property type="match status" value="1"/>
</dbReference>
<dbReference type="PANTHER" id="PTHR24223">
    <property type="entry name" value="ATP-BINDING CASSETTE SUB-FAMILY C"/>
    <property type="match status" value="1"/>
</dbReference>
<evidence type="ECO:0000313" key="14">
    <source>
        <dbReference type="EMBL" id="KAF2427511.1"/>
    </source>
</evidence>
<dbReference type="SUPFAM" id="SSF90123">
    <property type="entry name" value="ABC transporter transmembrane region"/>
    <property type="match status" value="1"/>
</dbReference>
<dbReference type="Pfam" id="PF00664">
    <property type="entry name" value="ABC_membrane"/>
    <property type="match status" value="1"/>
</dbReference>
<proteinExistence type="inferred from homology"/>
<keyword evidence="8 11" id="KW-1133">Transmembrane helix</keyword>
<reference evidence="14" key="1">
    <citation type="journal article" date="2020" name="Stud. Mycol.">
        <title>101 Dothideomycetes genomes: a test case for predicting lifestyles and emergence of pathogens.</title>
        <authorList>
            <person name="Haridas S."/>
            <person name="Albert R."/>
            <person name="Binder M."/>
            <person name="Bloem J."/>
            <person name="Labutti K."/>
            <person name="Salamov A."/>
            <person name="Andreopoulos B."/>
            <person name="Baker S."/>
            <person name="Barry K."/>
            <person name="Bills G."/>
            <person name="Bluhm B."/>
            <person name="Cannon C."/>
            <person name="Castanera R."/>
            <person name="Culley D."/>
            <person name="Daum C."/>
            <person name="Ezra D."/>
            <person name="Gonzalez J."/>
            <person name="Henrissat B."/>
            <person name="Kuo A."/>
            <person name="Liang C."/>
            <person name="Lipzen A."/>
            <person name="Lutzoni F."/>
            <person name="Magnuson J."/>
            <person name="Mondo S."/>
            <person name="Nolan M."/>
            <person name="Ohm R."/>
            <person name="Pangilinan J."/>
            <person name="Park H.-J."/>
            <person name="Ramirez L."/>
            <person name="Alfaro M."/>
            <person name="Sun H."/>
            <person name="Tritt A."/>
            <person name="Yoshinaga Y."/>
            <person name="Zwiers L.-H."/>
            <person name="Turgeon B."/>
            <person name="Goodwin S."/>
            <person name="Spatafora J."/>
            <person name="Crous P."/>
            <person name="Grigoriev I."/>
        </authorList>
    </citation>
    <scope>NUCLEOTIDE SEQUENCE</scope>
    <source>
        <strain evidence="14">CBS 130266</strain>
    </source>
</reference>
<organism evidence="14 15">
    <name type="scientific">Tothia fuscella</name>
    <dbReference type="NCBI Taxonomy" id="1048955"/>
    <lineage>
        <taxon>Eukaryota</taxon>
        <taxon>Fungi</taxon>
        <taxon>Dikarya</taxon>
        <taxon>Ascomycota</taxon>
        <taxon>Pezizomycotina</taxon>
        <taxon>Dothideomycetes</taxon>
        <taxon>Pleosporomycetidae</taxon>
        <taxon>Venturiales</taxon>
        <taxon>Cylindrosympodiaceae</taxon>
        <taxon>Tothia</taxon>
    </lineage>
</organism>
<dbReference type="SUPFAM" id="SSF52540">
    <property type="entry name" value="P-loop containing nucleoside triphosphate hydrolases"/>
    <property type="match status" value="1"/>
</dbReference>
<dbReference type="Gene3D" id="1.20.1560.10">
    <property type="entry name" value="ABC transporter type 1, transmembrane domain"/>
    <property type="match status" value="1"/>
</dbReference>
<dbReference type="FunFam" id="1.20.1560.10:FF:000296">
    <property type="entry name" value="ABC multidrug transporter (Eurofung)"/>
    <property type="match status" value="1"/>
</dbReference>
<dbReference type="FunFam" id="3.40.50.300:FF:002145">
    <property type="entry name" value="ABC transporter (MsbA subfamily)"/>
    <property type="match status" value="1"/>
</dbReference>
<dbReference type="InterPro" id="IPR050173">
    <property type="entry name" value="ABC_transporter_C-like"/>
</dbReference>
<dbReference type="InterPro" id="IPR003439">
    <property type="entry name" value="ABC_transporter-like_ATP-bd"/>
</dbReference>
<evidence type="ECO:0000256" key="1">
    <source>
        <dbReference type="ARBA" id="ARBA00004651"/>
    </source>
</evidence>
<evidence type="ECO:0000256" key="11">
    <source>
        <dbReference type="SAM" id="Phobius"/>
    </source>
</evidence>
<comment type="caution">
    <text evidence="14">The sequence shown here is derived from an EMBL/GenBank/DDBJ whole genome shotgun (WGS) entry which is preliminary data.</text>
</comment>
<comment type="similarity">
    <text evidence="2">Belongs to the ABC transporter superfamily. ABCC family. Conjugate transporter (TC 3.A.1.208) subfamily.</text>
</comment>
<name>A0A9P4NMU1_9PEZI</name>
<dbReference type="InterPro" id="IPR003593">
    <property type="entry name" value="AAA+_ATPase"/>
</dbReference>
<dbReference type="GO" id="GO:0005524">
    <property type="term" value="F:ATP binding"/>
    <property type="evidence" value="ECO:0007669"/>
    <property type="project" value="UniProtKB-KW"/>
</dbReference>
<feature type="domain" description="ABC transmembrane type-1" evidence="13">
    <location>
        <begin position="1"/>
        <end position="196"/>
    </location>
</feature>
<evidence type="ECO:0000259" key="13">
    <source>
        <dbReference type="PROSITE" id="PS50929"/>
    </source>
</evidence>
<dbReference type="PROSITE" id="PS50893">
    <property type="entry name" value="ABC_TRANSPORTER_2"/>
    <property type="match status" value="1"/>
</dbReference>
<evidence type="ECO:0000256" key="7">
    <source>
        <dbReference type="ARBA" id="ARBA00022840"/>
    </source>
</evidence>
<dbReference type="SMART" id="SM00382">
    <property type="entry name" value="AAA"/>
    <property type="match status" value="1"/>
</dbReference>
<evidence type="ECO:0000256" key="10">
    <source>
        <dbReference type="ARBA" id="ARBA00023180"/>
    </source>
</evidence>
<keyword evidence="5 11" id="KW-0812">Transmembrane</keyword>
<dbReference type="PANTHER" id="PTHR24223:SF399">
    <property type="entry name" value="ABC TRANSPORTER ATNG"/>
    <property type="match status" value="1"/>
</dbReference>
<keyword evidence="4" id="KW-1003">Cell membrane</keyword>
<protein>
    <submittedName>
        <fullName evidence="14">P-loop containing nucleoside triphosphate hydrolase protein</fullName>
    </submittedName>
</protein>
<evidence type="ECO:0000259" key="12">
    <source>
        <dbReference type="PROSITE" id="PS50893"/>
    </source>
</evidence>
<keyword evidence="15" id="KW-1185">Reference proteome</keyword>
<keyword evidence="6" id="KW-0547">Nucleotide-binding</keyword>
<sequence>MSYYEETDSSILLNRFSQDMSLIDMQLPMAAFQVVSGTFQCIMNAILICLGSSYVAAIIPGVLFMLYWIQRFYLRTSRQIRLLDLETKSPLYKQFTETLEGVETIRALGWQETFEHVAREKLDMSQRPYYLMWCIQRWLNLVLDMLVACLAVLLIALALCLPGSSSAGSLGVALTSLLAFNQSLKALITAWTQAETSIGSVARTKSFEDETPTEISPDEDVDPGADWPLGELEVRNMSLSYKDGTKALKNVSFTVKAGQKFGVCGRTGSGKSTLLSSLLRLIDPSEGAILIDGVDIAKVPRAVVRDRLICLPQDALVFPGTFKFNLDPIDRIKDDSAITAVLKRVHLLDLVEKRGGITSELKADTLSHGEQQLLALARAILRKQAASGKCILVLDEATSNLDLATEALIQEVIKNEFQQTTVIMVAHRLETVREVDAILMLEKGEISKIGTPAEVL</sequence>
<dbReference type="Pfam" id="PF00005">
    <property type="entry name" value="ABC_tran"/>
    <property type="match status" value="1"/>
</dbReference>
<keyword evidence="7" id="KW-0067">ATP-binding</keyword>
<evidence type="ECO:0000256" key="5">
    <source>
        <dbReference type="ARBA" id="ARBA00022692"/>
    </source>
</evidence>
<evidence type="ECO:0000256" key="9">
    <source>
        <dbReference type="ARBA" id="ARBA00023136"/>
    </source>
</evidence>
<keyword evidence="14" id="KW-0378">Hydrolase</keyword>
<dbReference type="GO" id="GO:0005886">
    <property type="term" value="C:plasma membrane"/>
    <property type="evidence" value="ECO:0007669"/>
    <property type="project" value="UniProtKB-SubCell"/>
</dbReference>
<accession>A0A9P4NMU1</accession>
<evidence type="ECO:0000256" key="6">
    <source>
        <dbReference type="ARBA" id="ARBA00022741"/>
    </source>
</evidence>
<feature type="transmembrane region" description="Helical" evidence="11">
    <location>
        <begin position="138"/>
        <end position="159"/>
    </location>
</feature>
<keyword evidence="10" id="KW-0325">Glycoprotein</keyword>
<dbReference type="AlphaFoldDB" id="A0A9P4NMU1"/>
<dbReference type="Proteomes" id="UP000800235">
    <property type="component" value="Unassembled WGS sequence"/>
</dbReference>
<dbReference type="InterPro" id="IPR044726">
    <property type="entry name" value="ABCC_6TM_D2"/>
</dbReference>
<evidence type="ECO:0000256" key="3">
    <source>
        <dbReference type="ARBA" id="ARBA00022448"/>
    </source>
</evidence>
<gene>
    <name evidence="14" type="ORF">EJ08DRAFT_350856</name>
</gene>
<dbReference type="GO" id="GO:0016887">
    <property type="term" value="F:ATP hydrolysis activity"/>
    <property type="evidence" value="ECO:0007669"/>
    <property type="project" value="InterPro"/>
</dbReference>
<evidence type="ECO:0000313" key="15">
    <source>
        <dbReference type="Proteomes" id="UP000800235"/>
    </source>
</evidence>
<dbReference type="PROSITE" id="PS50929">
    <property type="entry name" value="ABC_TM1F"/>
    <property type="match status" value="1"/>
</dbReference>
<evidence type="ECO:0000256" key="2">
    <source>
        <dbReference type="ARBA" id="ARBA00009726"/>
    </source>
</evidence>
<evidence type="ECO:0000256" key="8">
    <source>
        <dbReference type="ARBA" id="ARBA00022989"/>
    </source>
</evidence>
<dbReference type="Gene3D" id="3.40.50.300">
    <property type="entry name" value="P-loop containing nucleotide triphosphate hydrolases"/>
    <property type="match status" value="1"/>
</dbReference>
<comment type="subcellular location">
    <subcellularLocation>
        <location evidence="1">Cell membrane</location>
        <topology evidence="1">Multi-pass membrane protein</topology>
    </subcellularLocation>
</comment>
<dbReference type="EMBL" id="MU007059">
    <property type="protein sequence ID" value="KAF2427511.1"/>
    <property type="molecule type" value="Genomic_DNA"/>
</dbReference>
<keyword evidence="3" id="KW-0813">Transport</keyword>
<evidence type="ECO:0000256" key="4">
    <source>
        <dbReference type="ARBA" id="ARBA00022475"/>
    </source>
</evidence>
<dbReference type="InterPro" id="IPR017871">
    <property type="entry name" value="ABC_transporter-like_CS"/>
</dbReference>
<dbReference type="OrthoDB" id="6500128at2759"/>
<feature type="domain" description="ABC transporter" evidence="12">
    <location>
        <begin position="232"/>
        <end position="456"/>
    </location>
</feature>
<feature type="transmembrane region" description="Helical" evidence="11">
    <location>
        <begin position="45"/>
        <end position="69"/>
    </location>
</feature>
<keyword evidence="9 11" id="KW-0472">Membrane</keyword>
<dbReference type="CDD" id="cd18580">
    <property type="entry name" value="ABC_6TM_ABCC_D2"/>
    <property type="match status" value="1"/>
</dbReference>